<feature type="transmembrane region" description="Helical" evidence="9">
    <location>
        <begin position="12"/>
        <end position="35"/>
    </location>
</feature>
<dbReference type="Proteomes" id="UP001174867">
    <property type="component" value="Unassembled WGS sequence"/>
</dbReference>
<evidence type="ECO:0000256" key="5">
    <source>
        <dbReference type="ARBA" id="ARBA00022989"/>
    </source>
</evidence>
<evidence type="ECO:0000256" key="1">
    <source>
        <dbReference type="ARBA" id="ARBA00004429"/>
    </source>
</evidence>
<dbReference type="Pfam" id="PF26516">
    <property type="entry name" value="CBRB"/>
    <property type="match status" value="1"/>
</dbReference>
<feature type="transmembrane region" description="Helical" evidence="9">
    <location>
        <begin position="118"/>
        <end position="137"/>
    </location>
</feature>
<feature type="transmembrane region" description="Helical" evidence="9">
    <location>
        <begin position="55"/>
        <end position="75"/>
    </location>
</feature>
<evidence type="ECO:0000256" key="2">
    <source>
        <dbReference type="ARBA" id="ARBA00022475"/>
    </source>
</evidence>
<feature type="transmembrane region" description="Helical" evidence="9">
    <location>
        <begin position="87"/>
        <end position="106"/>
    </location>
</feature>
<comment type="subcellular location">
    <subcellularLocation>
        <location evidence="1">Cell inner membrane</location>
        <topology evidence="1">Multi-pass membrane protein</topology>
    </subcellularLocation>
</comment>
<organism evidence="10 11">
    <name type="scientific">Citrobacter enshiensis</name>
    <dbReference type="NCBI Taxonomy" id="2971264"/>
    <lineage>
        <taxon>Bacteria</taxon>
        <taxon>Pseudomonadati</taxon>
        <taxon>Pseudomonadota</taxon>
        <taxon>Gammaproteobacteria</taxon>
        <taxon>Enterobacterales</taxon>
        <taxon>Enterobacteriaceae</taxon>
        <taxon>Citrobacter</taxon>
    </lineage>
</organism>
<name>A0ABT8PYX0_9ENTR</name>
<dbReference type="EMBL" id="JAUJYW010000009">
    <property type="protein sequence ID" value="MDN8601616.1"/>
    <property type="molecule type" value="Genomic_DNA"/>
</dbReference>
<accession>A0ABT8PYX0</accession>
<keyword evidence="4 9" id="KW-0812">Transmembrane</keyword>
<evidence type="ECO:0000256" key="8">
    <source>
        <dbReference type="ARBA" id="ARBA00093791"/>
    </source>
</evidence>
<evidence type="ECO:0000256" key="3">
    <source>
        <dbReference type="ARBA" id="ARBA00022519"/>
    </source>
</evidence>
<keyword evidence="3" id="KW-0997">Cell inner membrane</keyword>
<evidence type="ECO:0000256" key="6">
    <source>
        <dbReference type="ARBA" id="ARBA00023136"/>
    </source>
</evidence>
<keyword evidence="11" id="KW-1185">Reference proteome</keyword>
<proteinExistence type="inferred from homology"/>
<sequence length="156" mass="17310">MNIKTRRIIHHACWFTLLGPFTGVPLTVAITALYFRDSPWELLFDISRVLPQFLVLTWLIGAIPALATGVLSACLPDRIYDSRYWRSLACAAIGSALSLLYELIPHALSARALFTHEFVWIVFFTGLFAGGVLGFWVPRLAGHGNRPSAVQPETKG</sequence>
<gene>
    <name evidence="10" type="ORF">Q0A17_19720</name>
</gene>
<evidence type="ECO:0000313" key="10">
    <source>
        <dbReference type="EMBL" id="MDN8601616.1"/>
    </source>
</evidence>
<evidence type="ECO:0000313" key="11">
    <source>
        <dbReference type="Proteomes" id="UP001174867"/>
    </source>
</evidence>
<keyword evidence="5 9" id="KW-1133">Transmembrane helix</keyword>
<comment type="caution">
    <text evidence="10">The sequence shown here is derived from an EMBL/GenBank/DDBJ whole genome shotgun (WGS) entry which is preliminary data.</text>
</comment>
<comment type="similarity">
    <text evidence="7">Belongs to the CbrB family.</text>
</comment>
<evidence type="ECO:0000256" key="9">
    <source>
        <dbReference type="SAM" id="Phobius"/>
    </source>
</evidence>
<evidence type="ECO:0000256" key="7">
    <source>
        <dbReference type="ARBA" id="ARBA00093772"/>
    </source>
</evidence>
<protein>
    <recommendedName>
        <fullName evidence="8">Inner membrane protein CbrB</fullName>
    </recommendedName>
</protein>
<evidence type="ECO:0000256" key="4">
    <source>
        <dbReference type="ARBA" id="ARBA00022692"/>
    </source>
</evidence>
<keyword evidence="6 9" id="KW-0472">Membrane</keyword>
<keyword evidence="2" id="KW-1003">Cell membrane</keyword>
<dbReference type="InterPro" id="IPR058975">
    <property type="entry name" value="CbrB"/>
</dbReference>
<reference evidence="10 11" key="1">
    <citation type="submission" date="2023-07" db="EMBL/GenBank/DDBJ databases">
        <title>Citrobacter selenititolerans sp. nov., isolated from seleniferous soil.</title>
        <authorList>
            <person name="Zhang S."/>
            <person name="Li K."/>
            <person name="Peng J."/>
            <person name="Wang H."/>
            <person name="Sun J."/>
            <person name="Guo Y."/>
        </authorList>
    </citation>
    <scope>NUCLEOTIDE SEQUENCE [LARGE SCALE GENOMIC DNA]</scope>
    <source>
        <strain evidence="10 11">S2-9</strain>
    </source>
</reference>
<dbReference type="RefSeq" id="WP_301702113.1">
    <property type="nucleotide sequence ID" value="NZ_JAUJYW010000009.1"/>
</dbReference>